<feature type="region of interest" description="Disordered" evidence="1">
    <location>
        <begin position="883"/>
        <end position="974"/>
    </location>
</feature>
<dbReference type="Proteomes" id="UP000027361">
    <property type="component" value="Unassembled WGS sequence"/>
</dbReference>
<feature type="compositionally biased region" description="Low complexity" evidence="1">
    <location>
        <begin position="1"/>
        <end position="92"/>
    </location>
</feature>
<feature type="compositionally biased region" description="Low complexity" evidence="1">
    <location>
        <begin position="636"/>
        <end position="655"/>
    </location>
</feature>
<feature type="region of interest" description="Disordered" evidence="1">
    <location>
        <begin position="1"/>
        <end position="157"/>
    </location>
</feature>
<name>A0A066VU48_TILAU</name>
<feature type="compositionally biased region" description="Low complexity" evidence="1">
    <location>
        <begin position="1569"/>
        <end position="1590"/>
    </location>
</feature>
<evidence type="ECO:0000313" key="3">
    <source>
        <dbReference type="Proteomes" id="UP000027361"/>
    </source>
</evidence>
<feature type="compositionally biased region" description="Gly residues" evidence="1">
    <location>
        <begin position="203"/>
        <end position="212"/>
    </location>
</feature>
<feature type="compositionally biased region" description="Polar residues" evidence="1">
    <location>
        <begin position="104"/>
        <end position="124"/>
    </location>
</feature>
<feature type="region of interest" description="Disordered" evidence="1">
    <location>
        <begin position="474"/>
        <end position="588"/>
    </location>
</feature>
<comment type="caution">
    <text evidence="2">The sequence shown here is derived from an EMBL/GenBank/DDBJ whole genome shotgun (WGS) entry which is preliminary data.</text>
</comment>
<accession>A0A066VU48</accession>
<dbReference type="OMA" id="NQEGHDQ"/>
<feature type="region of interest" description="Disordered" evidence="1">
    <location>
        <begin position="203"/>
        <end position="234"/>
    </location>
</feature>
<feature type="region of interest" description="Disordered" evidence="1">
    <location>
        <begin position="723"/>
        <end position="743"/>
    </location>
</feature>
<feature type="region of interest" description="Disordered" evidence="1">
    <location>
        <begin position="772"/>
        <end position="806"/>
    </location>
</feature>
<sequence>MGTSTRSTRAATAAASLAQVPAPASASAAPASSSASAPPPAAAAAAAAGKAKTTQARSTRSSGRLAAAAASPAAATPLVSATAATATAGATPITKVKGRAPKTPASQQQQQHGAPVTSKSTLAAKTNLAHSSSSAFSSLTAPAAATPTPAAAASASSAAAARFKHASALSLLPIPGISTAASPSKDASGDKAKGAAVAVAGAGRGGEAGAGGQSKSKTQQPSPSAVAEQGREHPEQDIVELQPLSRVTAILALAPLPLLDPTTSKHIRPLVNGSEAPPAAQALLQAAGARDAKSGRHSADEAECQLRIAQAAAHDAKLPQTPPVTNGAGSASRSDVGFGPGGGVGTALPPPSIGSPASSATAVSAAGAVDSSAAAHSKYNAPLSKRAETAPELDDVELKREDECVVTVAPAAKEDAGTGAGVGASAEAETEALEAEALLVPCTALATASAITAPPATTSDQFVPASNSQPTANLTTAVSSASSAAPVPAPASAKAQVPAQPPDAPRGQKRKAETDAQLPAQPGAVVHKAAADPDVPLPSSSSTSSAPGQTSASMSPGTAPAPAAAIRPKRRTSISQERDAVSGSTHAAGALASSSSALVASPMPAPETRSAPALAPGLAPASAGYAVSEGRRTRSTRSTAASSLASAPGAVPAAPLSSATAATGTAASASAIVQGHVQSGRRLSTRLVREVPARNAKLEPKPAVPAAAPAAAAAAGIVSTGAGHSVDKFKPAKKHKLQVQEKDRLKEMEMEKEAEKPKLKVKMVSAAKESAATALPVASSTEHTSAAQSDKPCDIDSTGTGRKKRKLSQVMHPSLALVQSSVAASSPLASVGAVTNALANEQQAAGALAGGTPRIRLRLLIARDDKHAANGLDIDAGGSIKRRKTDSFSTVARKADDPPPLLSRTTYSGNELRKSLTSPKHFKPRNEAEAIMWRTPTSWHKGGKKQKQQPPSPGKTHLPSNNSSASGDSDGAGSPRAVAAIALARVPASTPRVMALSRETISPPATSLVAEDVRAEQEGDAEEEEEGDFHKIMLLDGAAFRVDGSQQQQQPQTLPGEQQEQEQQKQFAVVKQEGEPTPPVSSSRLVSVSASTSQRASRRNSVSEEEHPANQEGSSGSDGSHHSEQGDAERENADDTPATTPRTNVSSCELPPIADEVGPHSSTDQSAKEEGEDGKDSSIMRQPRDTVFCHALPLARRRIDQHAGQVTLSLPFEETQSQSELAAILRAHDAEEERTLLANSPQNPAKLIVGPQPFSEGRTMRRVLSSGSNVGSVFPGSDEMMPRSLLRMALAHQQIHHLRHPQDEILLASPSDALRAKALSNDEEVDHMELDNADSAEGATVAATTTAPVDAEHDGSAPAGTWMDSPLSARDSQGGDAEDEAVVAEEAQVFEGQTALSELDLMWDDERPPCSAEADFDTDAAMGAEQKDPKGKGADGAFHHDQFYDEEEEEEEEDYVELLGRPRLRSSPYPPNGSASPRSEMLEANQREAERERLAEDGVDASKTLHPGRSATPPAEDGGLDALTAGKHLPKSPATRNMRGKKAPAATATGSPKRATSTIVRLAAAASALPSLPRSTRTTSAVTAATPTRSSARRRR</sequence>
<protein>
    <submittedName>
        <fullName evidence="2">Uncharacterized protein</fullName>
    </submittedName>
</protein>
<feature type="region of interest" description="Disordered" evidence="1">
    <location>
        <begin position="625"/>
        <end position="655"/>
    </location>
</feature>
<feature type="compositionally biased region" description="Acidic residues" evidence="1">
    <location>
        <begin position="1018"/>
        <end position="1027"/>
    </location>
</feature>
<feature type="compositionally biased region" description="Low complexity" evidence="1">
    <location>
        <begin position="1046"/>
        <end position="1058"/>
    </location>
</feature>
<gene>
    <name evidence="2" type="ORF">K437DRAFT_268508</name>
</gene>
<dbReference type="HOGENOM" id="CLU_244469_0_0_1"/>
<dbReference type="GeneID" id="25266029"/>
<feature type="compositionally biased region" description="Polar residues" evidence="1">
    <location>
        <begin position="778"/>
        <end position="788"/>
    </location>
</feature>
<feature type="region of interest" description="Disordered" evidence="1">
    <location>
        <begin position="1349"/>
        <end position="1378"/>
    </location>
</feature>
<dbReference type="EMBL" id="JMSN01000044">
    <property type="protein sequence ID" value="KDN45247.1"/>
    <property type="molecule type" value="Genomic_DNA"/>
</dbReference>
<proteinExistence type="predicted"/>
<organism evidence="2 3">
    <name type="scientific">Tilletiaria anomala (strain ATCC 24038 / CBS 436.72 / UBC 951)</name>
    <dbReference type="NCBI Taxonomy" id="1037660"/>
    <lineage>
        <taxon>Eukaryota</taxon>
        <taxon>Fungi</taxon>
        <taxon>Dikarya</taxon>
        <taxon>Basidiomycota</taxon>
        <taxon>Ustilaginomycotina</taxon>
        <taxon>Exobasidiomycetes</taxon>
        <taxon>Georgefischeriales</taxon>
        <taxon>Tilletiariaceae</taxon>
        <taxon>Tilletiaria</taxon>
    </lineage>
</organism>
<dbReference type="InParanoid" id="A0A066VU48"/>
<feature type="compositionally biased region" description="Basic and acidic residues" evidence="1">
    <location>
        <begin position="1425"/>
        <end position="1443"/>
    </location>
</feature>
<feature type="compositionally biased region" description="Low complexity" evidence="1">
    <location>
        <begin position="532"/>
        <end position="566"/>
    </location>
</feature>
<reference evidence="2 3" key="1">
    <citation type="submission" date="2014-05" db="EMBL/GenBank/DDBJ databases">
        <title>Draft genome sequence of a rare smut relative, Tilletiaria anomala UBC 951.</title>
        <authorList>
            <consortium name="DOE Joint Genome Institute"/>
            <person name="Toome M."/>
            <person name="Kuo A."/>
            <person name="Henrissat B."/>
            <person name="Lipzen A."/>
            <person name="Tritt A."/>
            <person name="Yoshinaga Y."/>
            <person name="Zane M."/>
            <person name="Barry K."/>
            <person name="Grigoriev I.V."/>
            <person name="Spatafora J.W."/>
            <person name="Aimea M.C."/>
        </authorList>
    </citation>
    <scope>NUCLEOTIDE SEQUENCE [LARGE SCALE GENOMIC DNA]</scope>
    <source>
        <strain evidence="2 3">UBC 951</strain>
    </source>
</reference>
<dbReference type="RefSeq" id="XP_013243104.1">
    <property type="nucleotide sequence ID" value="XM_013387650.1"/>
</dbReference>
<feature type="compositionally biased region" description="Low complexity" evidence="1">
    <location>
        <begin position="213"/>
        <end position="224"/>
    </location>
</feature>
<feature type="compositionally biased region" description="Low complexity" evidence="1">
    <location>
        <begin position="960"/>
        <end position="974"/>
    </location>
</feature>
<feature type="compositionally biased region" description="Basic and acidic residues" evidence="1">
    <location>
        <begin position="1166"/>
        <end position="1183"/>
    </location>
</feature>
<feature type="compositionally biased region" description="Basic and acidic residues" evidence="1">
    <location>
        <begin position="1119"/>
        <end position="1133"/>
    </location>
</feature>
<feature type="compositionally biased region" description="Polar residues" evidence="1">
    <location>
        <begin position="323"/>
        <end position="333"/>
    </location>
</feature>
<feature type="region of interest" description="Disordered" evidence="1">
    <location>
        <begin position="1007"/>
        <end position="1183"/>
    </location>
</feature>
<feature type="region of interest" description="Disordered" evidence="1">
    <location>
        <begin position="1405"/>
        <end position="1555"/>
    </location>
</feature>
<feature type="compositionally biased region" description="Basic and acidic residues" evidence="1">
    <location>
        <begin position="1485"/>
        <end position="1496"/>
    </location>
</feature>
<feature type="compositionally biased region" description="Low complexity" evidence="1">
    <location>
        <begin position="1080"/>
        <end position="1093"/>
    </location>
</feature>
<evidence type="ECO:0000313" key="2">
    <source>
        <dbReference type="EMBL" id="KDN45247.1"/>
    </source>
</evidence>
<feature type="region of interest" description="Disordered" evidence="1">
    <location>
        <begin position="314"/>
        <end position="359"/>
    </location>
</feature>
<feature type="compositionally biased region" description="Low complexity" evidence="1">
    <location>
        <begin position="477"/>
        <end position="498"/>
    </location>
</feature>
<keyword evidence="3" id="KW-1185">Reference proteome</keyword>
<feature type="region of interest" description="Disordered" evidence="1">
    <location>
        <begin position="1569"/>
        <end position="1596"/>
    </location>
</feature>
<feature type="compositionally biased region" description="Polar residues" evidence="1">
    <location>
        <begin position="1137"/>
        <end position="1147"/>
    </location>
</feature>
<feature type="compositionally biased region" description="Low complexity" evidence="1">
    <location>
        <begin position="128"/>
        <end position="157"/>
    </location>
</feature>
<evidence type="ECO:0000256" key="1">
    <source>
        <dbReference type="SAM" id="MobiDB-lite"/>
    </source>
</evidence>
<feature type="compositionally biased region" description="Acidic residues" evidence="1">
    <location>
        <begin position="1444"/>
        <end position="1456"/>
    </location>
</feature>
<dbReference type="OrthoDB" id="3351982at2759"/>